<evidence type="ECO:0000313" key="3">
    <source>
        <dbReference type="Proteomes" id="UP000489600"/>
    </source>
</evidence>
<keyword evidence="1" id="KW-1133">Transmembrane helix</keyword>
<proteinExistence type="predicted"/>
<evidence type="ECO:0000256" key="1">
    <source>
        <dbReference type="SAM" id="Phobius"/>
    </source>
</evidence>
<accession>A0A565BUQ9</accession>
<sequence length="158" mass="15544">MGVSSANGGGLSLIAVVSRCGAKFLLMLSLAGTGGMSRLSTGSVSIAGNLYCLAGSFATLVAVTVLSDSSKSVGGVGLAGGFASAGGCISVSKSASVLRGIGAYRMVSSFPCWDASSSSEESTKLCGRFLCRTGGAMTSSSISMSSLFAILSANSFAF</sequence>
<reference evidence="2" key="1">
    <citation type="submission" date="2019-07" db="EMBL/GenBank/DDBJ databases">
        <authorList>
            <person name="Dittberner H."/>
        </authorList>
    </citation>
    <scope>NUCLEOTIDE SEQUENCE [LARGE SCALE GENOMIC DNA]</scope>
</reference>
<feature type="transmembrane region" description="Helical" evidence="1">
    <location>
        <begin position="12"/>
        <end position="32"/>
    </location>
</feature>
<keyword evidence="1" id="KW-0812">Transmembrane</keyword>
<organism evidence="2 3">
    <name type="scientific">Arabis nemorensis</name>
    <dbReference type="NCBI Taxonomy" id="586526"/>
    <lineage>
        <taxon>Eukaryota</taxon>
        <taxon>Viridiplantae</taxon>
        <taxon>Streptophyta</taxon>
        <taxon>Embryophyta</taxon>
        <taxon>Tracheophyta</taxon>
        <taxon>Spermatophyta</taxon>
        <taxon>Magnoliopsida</taxon>
        <taxon>eudicotyledons</taxon>
        <taxon>Gunneridae</taxon>
        <taxon>Pentapetalae</taxon>
        <taxon>rosids</taxon>
        <taxon>malvids</taxon>
        <taxon>Brassicales</taxon>
        <taxon>Brassicaceae</taxon>
        <taxon>Arabideae</taxon>
        <taxon>Arabis</taxon>
    </lineage>
</organism>
<name>A0A565BUQ9_9BRAS</name>
<dbReference type="EMBL" id="CABITT030000005">
    <property type="protein sequence ID" value="VVB05086.1"/>
    <property type="molecule type" value="Genomic_DNA"/>
</dbReference>
<keyword evidence="1" id="KW-0472">Membrane</keyword>
<keyword evidence="3" id="KW-1185">Reference proteome</keyword>
<comment type="caution">
    <text evidence="2">The sequence shown here is derived from an EMBL/GenBank/DDBJ whole genome shotgun (WGS) entry which is preliminary data.</text>
</comment>
<feature type="transmembrane region" description="Helical" evidence="1">
    <location>
        <begin position="44"/>
        <end position="66"/>
    </location>
</feature>
<protein>
    <submittedName>
        <fullName evidence="2">Uncharacterized protein</fullName>
    </submittedName>
</protein>
<dbReference type="Proteomes" id="UP000489600">
    <property type="component" value="Unassembled WGS sequence"/>
</dbReference>
<dbReference type="AlphaFoldDB" id="A0A565BUQ9"/>
<feature type="transmembrane region" description="Helical" evidence="1">
    <location>
        <begin position="72"/>
        <end position="91"/>
    </location>
</feature>
<gene>
    <name evidence="2" type="ORF">ANE_LOCUS15530</name>
</gene>
<evidence type="ECO:0000313" key="2">
    <source>
        <dbReference type="EMBL" id="VVB05086.1"/>
    </source>
</evidence>